<dbReference type="GeneID" id="78371847"/>
<evidence type="ECO:0008006" key="3">
    <source>
        <dbReference type="Google" id="ProtNLM"/>
    </source>
</evidence>
<dbReference type="PROSITE" id="PS51343">
    <property type="entry name" value="PII_GLNB_DOM"/>
    <property type="match status" value="1"/>
</dbReference>
<dbReference type="AlphaFoldDB" id="A0A0D8FXB3"/>
<sequence length="108" mass="11816">MDESWALAQMTRIEVVIAGEDVPLVTELLSEVGATGFTVVSNVSGLGHSGYHQGRLLFNDRNALSLITVVLPAERVRPLLDGLRSLLAHRSGVLLVSDTWVSRPEYFQ</sequence>
<dbReference type="eggNOG" id="COG0347">
    <property type="taxonomic scope" value="Bacteria"/>
</dbReference>
<dbReference type="Gene3D" id="3.30.70.120">
    <property type="match status" value="1"/>
</dbReference>
<gene>
    <name evidence="1" type="ORF">FEAC_05300</name>
</gene>
<reference evidence="1 2" key="1">
    <citation type="submission" date="2015-01" db="EMBL/GenBank/DDBJ databases">
        <title>Draft genome of the acidophilic iron oxidizer Ferrimicrobium acidiphilum strain T23.</title>
        <authorList>
            <person name="Poehlein A."/>
            <person name="Eisen S."/>
            <person name="Schloemann M."/>
            <person name="Johnson B.D."/>
            <person name="Daniel R."/>
            <person name="Muehling M."/>
        </authorList>
    </citation>
    <scope>NUCLEOTIDE SEQUENCE [LARGE SCALE GENOMIC DNA]</scope>
    <source>
        <strain evidence="1 2">T23</strain>
    </source>
</reference>
<dbReference type="InterPro" id="IPR015867">
    <property type="entry name" value="N-reg_PII/ATP_PRibTrfase_C"/>
</dbReference>
<dbReference type="Pfam" id="PF00543">
    <property type="entry name" value="P-II"/>
    <property type="match status" value="1"/>
</dbReference>
<dbReference type="Proteomes" id="UP000032336">
    <property type="component" value="Unassembled WGS sequence"/>
</dbReference>
<evidence type="ECO:0000313" key="1">
    <source>
        <dbReference type="EMBL" id="KJE77781.1"/>
    </source>
</evidence>
<comment type="caution">
    <text evidence="1">The sequence shown here is derived from an EMBL/GenBank/DDBJ whole genome shotgun (WGS) entry which is preliminary data.</text>
</comment>
<dbReference type="EMBL" id="JXUW01000003">
    <property type="protein sequence ID" value="KJE77781.1"/>
    <property type="molecule type" value="Genomic_DNA"/>
</dbReference>
<proteinExistence type="predicted"/>
<dbReference type="GO" id="GO:0006808">
    <property type="term" value="P:regulation of nitrogen utilization"/>
    <property type="evidence" value="ECO:0007669"/>
    <property type="project" value="InterPro"/>
</dbReference>
<dbReference type="RefSeq" id="WP_035389527.1">
    <property type="nucleotide sequence ID" value="NZ_JQKF01000013.1"/>
</dbReference>
<dbReference type="STRING" id="1121877.FEAC_05300"/>
<name>A0A0D8FXB3_9ACTN</name>
<keyword evidence="2" id="KW-1185">Reference proteome</keyword>
<organism evidence="1 2">
    <name type="scientific">Ferrimicrobium acidiphilum DSM 19497</name>
    <dbReference type="NCBI Taxonomy" id="1121877"/>
    <lineage>
        <taxon>Bacteria</taxon>
        <taxon>Bacillati</taxon>
        <taxon>Actinomycetota</taxon>
        <taxon>Acidimicrobiia</taxon>
        <taxon>Acidimicrobiales</taxon>
        <taxon>Acidimicrobiaceae</taxon>
        <taxon>Ferrimicrobium</taxon>
    </lineage>
</organism>
<dbReference type="OrthoDB" id="5120209at2"/>
<evidence type="ECO:0000313" key="2">
    <source>
        <dbReference type="Proteomes" id="UP000032336"/>
    </source>
</evidence>
<dbReference type="InterPro" id="IPR002187">
    <property type="entry name" value="N-reg_PII"/>
</dbReference>
<dbReference type="SUPFAM" id="SSF54913">
    <property type="entry name" value="GlnB-like"/>
    <property type="match status" value="1"/>
</dbReference>
<dbReference type="GO" id="GO:0030234">
    <property type="term" value="F:enzyme regulator activity"/>
    <property type="evidence" value="ECO:0007669"/>
    <property type="project" value="InterPro"/>
</dbReference>
<dbReference type="InterPro" id="IPR011322">
    <property type="entry name" value="N-reg_PII-like_a/b"/>
</dbReference>
<protein>
    <recommendedName>
        <fullName evidence="3">Nitrogen regulatory protein P-II</fullName>
    </recommendedName>
</protein>
<accession>A0A0D8FXB3</accession>